<evidence type="ECO:0000256" key="5">
    <source>
        <dbReference type="ARBA" id="ARBA00022821"/>
    </source>
</evidence>
<reference evidence="9" key="1">
    <citation type="submission" date="2015-04" db="UniProtKB">
        <authorList>
            <consortium name="EnsemblPlants"/>
        </authorList>
    </citation>
    <scope>IDENTIFICATION</scope>
</reference>
<dbReference type="InterPro" id="IPR041118">
    <property type="entry name" value="Rx_N"/>
</dbReference>
<organism evidence="9">
    <name type="scientific">Oryza glumipatula</name>
    <dbReference type="NCBI Taxonomy" id="40148"/>
    <lineage>
        <taxon>Eukaryota</taxon>
        <taxon>Viridiplantae</taxon>
        <taxon>Streptophyta</taxon>
        <taxon>Embryophyta</taxon>
        <taxon>Tracheophyta</taxon>
        <taxon>Spermatophyta</taxon>
        <taxon>Magnoliopsida</taxon>
        <taxon>Liliopsida</taxon>
        <taxon>Poales</taxon>
        <taxon>Poaceae</taxon>
        <taxon>BOP clade</taxon>
        <taxon>Oryzoideae</taxon>
        <taxon>Oryzeae</taxon>
        <taxon>Oryzinae</taxon>
        <taxon>Oryza</taxon>
    </lineage>
</organism>
<dbReference type="Proteomes" id="UP000026961">
    <property type="component" value="Chromosome 12"/>
</dbReference>
<evidence type="ECO:0000259" key="8">
    <source>
        <dbReference type="Pfam" id="PF18052"/>
    </source>
</evidence>
<dbReference type="InterPro" id="IPR002182">
    <property type="entry name" value="NB-ARC"/>
</dbReference>
<protein>
    <recommendedName>
        <fullName evidence="11">NB-ARC domain-containing protein</fullName>
    </recommendedName>
</protein>
<evidence type="ECO:0000256" key="2">
    <source>
        <dbReference type="ARBA" id="ARBA00022614"/>
    </source>
</evidence>
<dbReference type="Gene3D" id="3.40.50.300">
    <property type="entry name" value="P-loop containing nucleotide triphosphate hydrolases"/>
    <property type="match status" value="1"/>
</dbReference>
<dbReference type="Gene3D" id="1.20.5.4130">
    <property type="match status" value="1"/>
</dbReference>
<dbReference type="HOGENOM" id="CLU_000837_8_10_1"/>
<name>A0A0E0BQ88_9ORYZ</name>
<feature type="domain" description="NB-ARC" evidence="7">
    <location>
        <begin position="334"/>
        <end position="468"/>
    </location>
</feature>
<dbReference type="AlphaFoldDB" id="A0A0E0BQ88"/>
<dbReference type="SUPFAM" id="SSF52540">
    <property type="entry name" value="P-loop containing nucleoside triphosphate hydrolases"/>
    <property type="match status" value="1"/>
</dbReference>
<dbReference type="GO" id="GO:0006952">
    <property type="term" value="P:defense response"/>
    <property type="evidence" value="ECO:0007669"/>
    <property type="project" value="UniProtKB-KW"/>
</dbReference>
<dbReference type="InterPro" id="IPR027417">
    <property type="entry name" value="P-loop_NTPase"/>
</dbReference>
<evidence type="ECO:0008006" key="11">
    <source>
        <dbReference type="Google" id="ProtNLM"/>
    </source>
</evidence>
<comment type="similarity">
    <text evidence="1">Belongs to the disease resistance NB-LRR family.</text>
</comment>
<dbReference type="STRING" id="40148.A0A0E0BQ88"/>
<evidence type="ECO:0000313" key="9">
    <source>
        <dbReference type="EnsemblPlants" id="OGLUM12G06780.1"/>
    </source>
</evidence>
<keyword evidence="4" id="KW-0547">Nucleotide-binding</keyword>
<evidence type="ECO:0000259" key="7">
    <source>
        <dbReference type="Pfam" id="PF00931"/>
    </source>
</evidence>
<dbReference type="PANTHER" id="PTHR33377">
    <property type="entry name" value="OS10G0134700 PROTEIN-RELATED"/>
    <property type="match status" value="1"/>
</dbReference>
<keyword evidence="2" id="KW-0433">Leucine-rich repeat</keyword>
<proteinExistence type="inferred from homology"/>
<dbReference type="GO" id="GO:0043531">
    <property type="term" value="F:ADP binding"/>
    <property type="evidence" value="ECO:0007669"/>
    <property type="project" value="InterPro"/>
</dbReference>
<dbReference type="PRINTS" id="PR00364">
    <property type="entry name" value="DISEASERSIST"/>
</dbReference>
<dbReference type="PANTHER" id="PTHR33377:SF113">
    <property type="entry name" value="AAA+ ATPASE DOMAIN-CONTAINING PROTEIN"/>
    <property type="match status" value="1"/>
</dbReference>
<evidence type="ECO:0000256" key="3">
    <source>
        <dbReference type="ARBA" id="ARBA00022737"/>
    </source>
</evidence>
<feature type="coiled-coil region" evidence="6">
    <location>
        <begin position="202"/>
        <end position="229"/>
    </location>
</feature>
<dbReference type="Pfam" id="PF00931">
    <property type="entry name" value="NB-ARC"/>
    <property type="match status" value="1"/>
</dbReference>
<keyword evidence="6" id="KW-0175">Coiled coil</keyword>
<reference evidence="9" key="2">
    <citation type="submission" date="2018-05" db="EMBL/GenBank/DDBJ databases">
        <title>OgluRS3 (Oryza glumaepatula Reference Sequence Version 3).</title>
        <authorList>
            <person name="Zhang J."/>
            <person name="Kudrna D."/>
            <person name="Lee S."/>
            <person name="Talag J."/>
            <person name="Welchert J."/>
            <person name="Wing R.A."/>
        </authorList>
    </citation>
    <scope>NUCLEOTIDE SEQUENCE [LARGE SCALE GENOMIC DNA]</scope>
</reference>
<evidence type="ECO:0000256" key="6">
    <source>
        <dbReference type="SAM" id="Coils"/>
    </source>
</evidence>
<keyword evidence="3" id="KW-0677">Repeat</keyword>
<dbReference type="Gramene" id="OGLUM12G06780.1">
    <property type="protein sequence ID" value="OGLUM12G06780.1"/>
    <property type="gene ID" value="OGLUM12G06780"/>
</dbReference>
<dbReference type="EnsemblPlants" id="OGLUM12G06780.1">
    <property type="protein sequence ID" value="OGLUM12G06780.1"/>
    <property type="gene ID" value="OGLUM12G06780"/>
</dbReference>
<keyword evidence="5" id="KW-0611">Plant defense</keyword>
<sequence>MASSVLVFAGKSVASPTISFFANKAFNYLQNQYRKAQGIEDMKIRLQRNIPKIQSVIDIIDTDYIKESSEDLDTWLWQLRDAVEEAEDVIDELEYYELKEKEKDQKVSHQGSSFTKMKRKCLQSIKHISVFGKTSDCPLKRLKNAMEGLDEAVKGVDNFLALVDQIKRTTLDNSQRVDEMNRTNMAFSVLVFAEKTVATPAISLLVNKLRDAVEEAEDAIDELEYYELKEKEKDQKVSHQGSSFTKMKSKCFQSVKHISVFSKTFDCPLKRLKDACGRFRCTRTTLDNSRVDEVNIYREQGRTLTVDRVFGRENEKEHLVGWLTNTSNRDNKVVMSNNNVPIMSIIGHGGIGKTILAQLIPQQSRIKKHFQTVIWVSASTNFCAATLISKIIQSVTLSKPNVETYDALQEHLAGTLQTIKYLLILYDVWEDKEISVWEKLFAPLRTGVRGRKIFLTTRMQSVADLASAAMGCRRESF</sequence>
<dbReference type="eggNOG" id="KOG4658">
    <property type="taxonomic scope" value="Eukaryota"/>
</dbReference>
<keyword evidence="10" id="KW-1185">Reference proteome</keyword>
<evidence type="ECO:0000256" key="1">
    <source>
        <dbReference type="ARBA" id="ARBA00008894"/>
    </source>
</evidence>
<dbReference type="Pfam" id="PF18052">
    <property type="entry name" value="Rx_N"/>
    <property type="match status" value="1"/>
</dbReference>
<evidence type="ECO:0000313" key="10">
    <source>
        <dbReference type="Proteomes" id="UP000026961"/>
    </source>
</evidence>
<accession>A0A0E0BQ88</accession>
<evidence type="ECO:0000256" key="4">
    <source>
        <dbReference type="ARBA" id="ARBA00022741"/>
    </source>
</evidence>
<feature type="domain" description="Disease resistance N-terminal" evidence="8">
    <location>
        <begin position="18"/>
        <end position="109"/>
    </location>
</feature>